<dbReference type="Gene3D" id="2.60.40.10">
    <property type="entry name" value="Immunoglobulins"/>
    <property type="match status" value="3"/>
</dbReference>
<dbReference type="PROSITE" id="PS50093">
    <property type="entry name" value="PKD"/>
    <property type="match status" value="1"/>
</dbReference>
<dbReference type="InterPro" id="IPR000601">
    <property type="entry name" value="PKD_dom"/>
</dbReference>
<protein>
    <recommendedName>
        <fullName evidence="1">PKD domain-containing protein</fullName>
    </recommendedName>
</protein>
<reference evidence="2 3" key="1">
    <citation type="submission" date="2023-01" db="EMBL/GenBank/DDBJ databases">
        <title>Complete genome sequence of Muricauda aquimarina strain IFOP_LL357.</title>
        <authorList>
            <person name="Gajardo G."/>
            <person name="Ueki S."/>
            <person name="Maruyama F."/>
        </authorList>
    </citation>
    <scope>NUCLEOTIDE SEQUENCE [LARGE SCALE GENOMIC DNA]</scope>
    <source>
        <strain evidence="2 3">IFOP_LL357</strain>
    </source>
</reference>
<dbReference type="InterPro" id="IPR013783">
    <property type="entry name" value="Ig-like_fold"/>
</dbReference>
<name>A0AA48HG91_9FLAO</name>
<evidence type="ECO:0000259" key="1">
    <source>
        <dbReference type="PROSITE" id="PS50093"/>
    </source>
</evidence>
<dbReference type="RefSeq" id="WP_338194815.1">
    <property type="nucleotide sequence ID" value="NZ_AP027268.1"/>
</dbReference>
<dbReference type="PROSITE" id="PS51257">
    <property type="entry name" value="PROKAR_LIPOPROTEIN"/>
    <property type="match status" value="1"/>
</dbReference>
<dbReference type="Proteomes" id="UP001330184">
    <property type="component" value="Chromosome"/>
</dbReference>
<evidence type="ECO:0000313" key="3">
    <source>
        <dbReference type="Proteomes" id="UP001330184"/>
    </source>
</evidence>
<dbReference type="InterPro" id="IPR022409">
    <property type="entry name" value="PKD/Chitinase_dom"/>
</dbReference>
<feature type="domain" description="PKD" evidence="1">
    <location>
        <begin position="57"/>
        <end position="108"/>
    </location>
</feature>
<organism evidence="2 3">
    <name type="scientific">Flagellimonas marinaquae</name>
    <dbReference type="NCBI Taxonomy" id="254955"/>
    <lineage>
        <taxon>Bacteria</taxon>
        <taxon>Pseudomonadati</taxon>
        <taxon>Bacteroidota</taxon>
        <taxon>Flavobacteriia</taxon>
        <taxon>Flavobacteriales</taxon>
        <taxon>Flavobacteriaceae</taxon>
        <taxon>Flagellimonas</taxon>
    </lineage>
</organism>
<evidence type="ECO:0000313" key="2">
    <source>
        <dbReference type="EMBL" id="BDW93897.1"/>
    </source>
</evidence>
<keyword evidence="3" id="KW-1185">Reference proteome</keyword>
<dbReference type="Pfam" id="PF00801">
    <property type="entry name" value="PKD"/>
    <property type="match status" value="1"/>
</dbReference>
<proteinExistence type="predicted"/>
<sequence>MSRYQQTAIPILIVFLVSCAKEVALPIKAHFEVTAESNDYSVPVRVTINNLTEGADTYLWTFEGGEPSSSTDKNPGMVRYNRPGSYTIDLKASNRDGNIETFQYLIQIDEAIIPKFEAHIVDDNYPPVTVNIENMTTGADRYQWKFEKGIPSQSTEKSPQHIVFNEPGDHVIILEASNGRETQLVSDTITVTPDVYADFDYQVAFDDDDFQVPVSLTLVNKSISATNFEWTFDTAVPSSSMETNPTITIHTPGVHQLKLKASNSKRSHTITKEITIYDDTNLRIINNVKLGISSAHNNNIVGAFYSTTSREVYIKEGVPLDDGSIIDVAFFALNQDFNFNKFVSPDEVEDYTFEPIPNAKHTKFINLQESCECEASLTVVEFDAMEDDTLLSEMTIEETIGGIQDFDDTEVPRIVLFETWDGRKGAIKIKEFVQDGANSHIVMDVKVQKQ</sequence>
<dbReference type="SUPFAM" id="SSF49299">
    <property type="entry name" value="PKD domain"/>
    <property type="match status" value="3"/>
</dbReference>
<dbReference type="InterPro" id="IPR035986">
    <property type="entry name" value="PKD_dom_sf"/>
</dbReference>
<gene>
    <name evidence="2" type="ORF">MACH07_27290</name>
</gene>
<accession>A0AA48HG91</accession>
<dbReference type="AlphaFoldDB" id="A0AA48HG91"/>
<dbReference type="SMART" id="SM00089">
    <property type="entry name" value="PKD"/>
    <property type="match status" value="3"/>
</dbReference>
<dbReference type="EMBL" id="AP027268">
    <property type="protein sequence ID" value="BDW93897.1"/>
    <property type="molecule type" value="Genomic_DNA"/>
</dbReference>
<dbReference type="CDD" id="cd00146">
    <property type="entry name" value="PKD"/>
    <property type="match status" value="2"/>
</dbReference>